<dbReference type="SUPFAM" id="SSF47203">
    <property type="entry name" value="Acyl-CoA dehydrogenase C-terminal domain-like"/>
    <property type="match status" value="1"/>
</dbReference>
<evidence type="ECO:0000313" key="10">
    <source>
        <dbReference type="Proteomes" id="UP000000374"/>
    </source>
</evidence>
<dbReference type="GO" id="GO:0050660">
    <property type="term" value="F:flavin adenine dinucleotide binding"/>
    <property type="evidence" value="ECO:0007669"/>
    <property type="project" value="InterPro"/>
</dbReference>
<dbReference type="eggNOG" id="COG1960">
    <property type="taxonomic scope" value="Bacteria"/>
</dbReference>
<dbReference type="GO" id="GO:0016627">
    <property type="term" value="F:oxidoreductase activity, acting on the CH-CH group of donors"/>
    <property type="evidence" value="ECO:0007669"/>
    <property type="project" value="InterPro"/>
</dbReference>
<dbReference type="Gene3D" id="1.20.140.10">
    <property type="entry name" value="Butyryl-CoA Dehydrogenase, subunit A, domain 3"/>
    <property type="match status" value="1"/>
</dbReference>
<dbReference type="GO" id="GO:0005886">
    <property type="term" value="C:plasma membrane"/>
    <property type="evidence" value="ECO:0007669"/>
    <property type="project" value="TreeGrafter"/>
</dbReference>
<dbReference type="STRING" id="391735.Veis_4620"/>
<dbReference type="InterPro" id="IPR037069">
    <property type="entry name" value="AcylCoA_DH/ox_N_sf"/>
</dbReference>
<dbReference type="InterPro" id="IPR013786">
    <property type="entry name" value="AcylCoA_DH/ox_N"/>
</dbReference>
<dbReference type="HOGENOM" id="CLU_018204_9_0_4"/>
<evidence type="ECO:0000256" key="1">
    <source>
        <dbReference type="ARBA" id="ARBA00001974"/>
    </source>
</evidence>
<protein>
    <submittedName>
        <fullName evidence="9">Acyl-CoA dehydrogenase domain protein</fullName>
    </submittedName>
</protein>
<dbReference type="EMBL" id="CP000542">
    <property type="protein sequence ID" value="ABM60318.1"/>
    <property type="molecule type" value="Genomic_DNA"/>
</dbReference>
<name>A1WRR1_VEREI</name>
<dbReference type="InterPro" id="IPR009100">
    <property type="entry name" value="AcylCoA_DH/oxidase_NM_dom_sf"/>
</dbReference>
<evidence type="ECO:0000256" key="5">
    <source>
        <dbReference type="ARBA" id="ARBA00023002"/>
    </source>
</evidence>
<comment type="similarity">
    <text evidence="2">Belongs to the acyl-CoA dehydrogenase family.</text>
</comment>
<accession>A1WRR1</accession>
<keyword evidence="4" id="KW-0274">FAD</keyword>
<evidence type="ECO:0000259" key="8">
    <source>
        <dbReference type="Pfam" id="PF02771"/>
    </source>
</evidence>
<dbReference type="AlphaFoldDB" id="A1WRR1"/>
<evidence type="ECO:0000256" key="3">
    <source>
        <dbReference type="ARBA" id="ARBA00022630"/>
    </source>
</evidence>
<proteinExistence type="inferred from homology"/>
<dbReference type="SUPFAM" id="SSF56645">
    <property type="entry name" value="Acyl-CoA dehydrogenase NM domain-like"/>
    <property type="match status" value="1"/>
</dbReference>
<dbReference type="KEGG" id="vei:Veis_4620"/>
<reference evidence="10" key="1">
    <citation type="submission" date="2006-12" db="EMBL/GenBank/DDBJ databases">
        <title>Complete sequence of chromosome 1 of Verminephrobacter eiseniae EF01-2.</title>
        <authorList>
            <person name="Copeland A."/>
            <person name="Lucas S."/>
            <person name="Lapidus A."/>
            <person name="Barry K."/>
            <person name="Detter J.C."/>
            <person name="Glavina del Rio T."/>
            <person name="Dalin E."/>
            <person name="Tice H."/>
            <person name="Pitluck S."/>
            <person name="Chertkov O."/>
            <person name="Brettin T."/>
            <person name="Bruce D."/>
            <person name="Han C."/>
            <person name="Tapia R."/>
            <person name="Gilna P."/>
            <person name="Schmutz J."/>
            <person name="Larimer F."/>
            <person name="Land M."/>
            <person name="Hauser L."/>
            <person name="Kyrpides N."/>
            <person name="Kim E."/>
            <person name="Stahl D."/>
            <person name="Richardson P."/>
        </authorList>
    </citation>
    <scope>NUCLEOTIDE SEQUENCE [LARGE SCALE GENOMIC DNA]</scope>
    <source>
        <strain evidence="10">EF01-2</strain>
    </source>
</reference>
<feature type="domain" description="Acyl-CoA dehydrogenase/oxidase C-terminal" evidence="6">
    <location>
        <begin position="227"/>
        <end position="381"/>
    </location>
</feature>
<dbReference type="PANTHER" id="PTHR43292:SF3">
    <property type="entry name" value="ACYL-COA DEHYDROGENASE FADE29"/>
    <property type="match status" value="1"/>
</dbReference>
<keyword evidence="5" id="KW-0560">Oxidoreductase</keyword>
<dbReference type="GeneID" id="76462910"/>
<gene>
    <name evidence="9" type="ordered locus">Veis_4620</name>
</gene>
<dbReference type="InterPro" id="IPR009075">
    <property type="entry name" value="AcylCo_DH/oxidase_C"/>
</dbReference>
<dbReference type="InterPro" id="IPR052161">
    <property type="entry name" value="Mycobact_Acyl-CoA_DH"/>
</dbReference>
<dbReference type="Pfam" id="PF00441">
    <property type="entry name" value="Acyl-CoA_dh_1"/>
    <property type="match status" value="1"/>
</dbReference>
<dbReference type="InterPro" id="IPR036250">
    <property type="entry name" value="AcylCo_DH-like_C"/>
</dbReference>
<evidence type="ECO:0000259" key="6">
    <source>
        <dbReference type="Pfam" id="PF00441"/>
    </source>
</evidence>
<dbReference type="InterPro" id="IPR046373">
    <property type="entry name" value="Acyl-CoA_Oxase/DH_mid-dom_sf"/>
</dbReference>
<dbReference type="FunFam" id="2.40.110.10:FF:000011">
    <property type="entry name" value="Acyl-CoA dehydrogenase FadE34"/>
    <property type="match status" value="1"/>
</dbReference>
<dbReference type="InterPro" id="IPR006091">
    <property type="entry name" value="Acyl-CoA_Oxase/DH_mid-dom"/>
</dbReference>
<dbReference type="Gene3D" id="1.10.540.10">
    <property type="entry name" value="Acyl-CoA dehydrogenase/oxidase, N-terminal domain"/>
    <property type="match status" value="1"/>
</dbReference>
<feature type="domain" description="Acyl-CoA dehydrogenase/oxidase N-terminal" evidence="8">
    <location>
        <begin position="24"/>
        <end position="115"/>
    </location>
</feature>
<keyword evidence="10" id="KW-1185">Reference proteome</keyword>
<dbReference type="Proteomes" id="UP000000374">
    <property type="component" value="Chromosome"/>
</dbReference>
<dbReference type="RefSeq" id="WP_011812301.1">
    <property type="nucleotide sequence ID" value="NC_008786.1"/>
</dbReference>
<dbReference type="Gene3D" id="2.40.110.10">
    <property type="entry name" value="Butyryl-CoA Dehydrogenase, subunit A, domain 2"/>
    <property type="match status" value="1"/>
</dbReference>
<evidence type="ECO:0000259" key="7">
    <source>
        <dbReference type="Pfam" id="PF02770"/>
    </source>
</evidence>
<dbReference type="PANTHER" id="PTHR43292">
    <property type="entry name" value="ACYL-COA DEHYDROGENASE"/>
    <property type="match status" value="1"/>
</dbReference>
<evidence type="ECO:0000256" key="4">
    <source>
        <dbReference type="ARBA" id="ARBA00022827"/>
    </source>
</evidence>
<sequence>MIRTSHFLDDAATWLGEALTLLRAQHAEAASHTPSCRQDWNRMLCDTDLVALTWPEDRGGRALPTATLIAFHEMCARHRAPQPINSIAHAILAPTLLMFGTSEQKARFLPGIRNGTEIWCQGYSEPRTGSDLSSVRTRAARQSNGHWLLNGHKIWTTQGHLAKWCFALVRTDPAGVAHRGLSFMLVDMQAPGVRVEPIRQLTGETDYAEVFFENVEVPANQVLGAEGEGWRIAMAAAEYERGVYFLPRVVMLEQELAQLQDELAAAAVPPAERHVLEHRLQSIVDLCRVVRSRVDKVLDAVAAGETPGIEGAMLKLLWSETRQQVQEFRLELLGESALLGPEAIDSHPESAAVVREFLWSRAETIVAGTSEIQRNIVAERTLGLPKDRGAHAK</sequence>
<dbReference type="Pfam" id="PF02770">
    <property type="entry name" value="Acyl-CoA_dh_M"/>
    <property type="match status" value="1"/>
</dbReference>
<organism evidence="9 10">
    <name type="scientific">Verminephrobacter eiseniae (strain EF01-2)</name>
    <dbReference type="NCBI Taxonomy" id="391735"/>
    <lineage>
        <taxon>Bacteria</taxon>
        <taxon>Pseudomonadati</taxon>
        <taxon>Pseudomonadota</taxon>
        <taxon>Betaproteobacteria</taxon>
        <taxon>Burkholderiales</taxon>
        <taxon>Comamonadaceae</taxon>
        <taxon>Verminephrobacter</taxon>
    </lineage>
</organism>
<feature type="domain" description="Acyl-CoA oxidase/dehydrogenase middle" evidence="7">
    <location>
        <begin position="120"/>
        <end position="215"/>
    </location>
</feature>
<evidence type="ECO:0000313" key="9">
    <source>
        <dbReference type="EMBL" id="ABM60318.1"/>
    </source>
</evidence>
<keyword evidence="3" id="KW-0285">Flavoprotein</keyword>
<comment type="cofactor">
    <cofactor evidence="1">
        <name>FAD</name>
        <dbReference type="ChEBI" id="CHEBI:57692"/>
    </cofactor>
</comment>
<evidence type="ECO:0000256" key="2">
    <source>
        <dbReference type="ARBA" id="ARBA00009347"/>
    </source>
</evidence>
<dbReference type="OrthoDB" id="9770681at2"/>
<dbReference type="Pfam" id="PF02771">
    <property type="entry name" value="Acyl-CoA_dh_N"/>
    <property type="match status" value="1"/>
</dbReference>